<dbReference type="Pfam" id="PF02627">
    <property type="entry name" value="CMD"/>
    <property type="match status" value="1"/>
</dbReference>
<dbReference type="InterPro" id="IPR003779">
    <property type="entry name" value="CMD-like"/>
</dbReference>
<gene>
    <name evidence="2" type="ORF">RISK_000675</name>
</gene>
<evidence type="ECO:0000313" key="3">
    <source>
        <dbReference type="Proteomes" id="UP000036367"/>
    </source>
</evidence>
<dbReference type="Proteomes" id="UP000036367">
    <property type="component" value="Unassembled WGS sequence"/>
</dbReference>
<dbReference type="InterPro" id="IPR029032">
    <property type="entry name" value="AhpD-like"/>
</dbReference>
<dbReference type="RefSeq" id="WP_236695970.1">
    <property type="nucleotide sequence ID" value="NZ_LECT01000006.1"/>
</dbReference>
<evidence type="ECO:0000313" key="2">
    <source>
        <dbReference type="EMBL" id="KLU07597.1"/>
    </source>
</evidence>
<organism evidence="2 3">
    <name type="scientific">Rhodopirellula islandica</name>
    <dbReference type="NCBI Taxonomy" id="595434"/>
    <lineage>
        <taxon>Bacteria</taxon>
        <taxon>Pseudomonadati</taxon>
        <taxon>Planctomycetota</taxon>
        <taxon>Planctomycetia</taxon>
        <taxon>Pirellulales</taxon>
        <taxon>Pirellulaceae</taxon>
        <taxon>Rhodopirellula</taxon>
    </lineage>
</organism>
<dbReference type="PANTHER" id="PTHR35446:SF2">
    <property type="entry name" value="CARBOXYMUCONOLACTONE DECARBOXYLASE-LIKE DOMAIN-CONTAINING PROTEIN"/>
    <property type="match status" value="1"/>
</dbReference>
<evidence type="ECO:0000259" key="1">
    <source>
        <dbReference type="Pfam" id="PF02627"/>
    </source>
</evidence>
<protein>
    <submittedName>
        <fullName evidence="2">Fusion protein</fullName>
    </submittedName>
</protein>
<sequence>MARQQLGVVPNSMLTMARQPAVLGSFAMLVGNILGPPTDRRIPIWTGVRLFWKNIVWTIRHQQSKSRVPAPLKSLVAHVSSNASGCRYCQAHTIGEAFHLGVSVEKLEAVWDFENSDLFDAAEVAALRFALAAGSTPNTVSSEHFAALKLHYSDEQIVELGATIALFGFLNRWNDTFATTLEPESAAFAQKHLGGSGWEIGKHG</sequence>
<feature type="domain" description="Carboxymuconolactone decarboxylase-like" evidence="1">
    <location>
        <begin position="61"/>
        <end position="130"/>
    </location>
</feature>
<dbReference type="STRING" id="595434.RISK_000675"/>
<dbReference type="Gene3D" id="1.20.1290.10">
    <property type="entry name" value="AhpD-like"/>
    <property type="match status" value="1"/>
</dbReference>
<accession>A0A0J1BM84</accession>
<keyword evidence="3" id="KW-1185">Reference proteome</keyword>
<dbReference type="GO" id="GO:0051920">
    <property type="term" value="F:peroxiredoxin activity"/>
    <property type="evidence" value="ECO:0007669"/>
    <property type="project" value="InterPro"/>
</dbReference>
<comment type="caution">
    <text evidence="2">The sequence shown here is derived from an EMBL/GenBank/DDBJ whole genome shotgun (WGS) entry which is preliminary data.</text>
</comment>
<dbReference type="PATRIC" id="fig|595434.4.peg.654"/>
<name>A0A0J1BM84_RHOIS</name>
<reference evidence="2" key="1">
    <citation type="submission" date="2015-05" db="EMBL/GenBank/DDBJ databases">
        <title>Permanent draft genome of Rhodopirellula islandicus K833.</title>
        <authorList>
            <person name="Kizina J."/>
            <person name="Richter M."/>
            <person name="Glockner F.O."/>
            <person name="Harder J."/>
        </authorList>
    </citation>
    <scope>NUCLEOTIDE SEQUENCE [LARGE SCALE GENOMIC DNA]</scope>
    <source>
        <strain evidence="2">K833</strain>
    </source>
</reference>
<dbReference type="PANTHER" id="PTHR35446">
    <property type="entry name" value="SI:CH211-175M2.5"/>
    <property type="match status" value="1"/>
</dbReference>
<dbReference type="EMBL" id="LECT01000006">
    <property type="protein sequence ID" value="KLU07597.1"/>
    <property type="molecule type" value="Genomic_DNA"/>
</dbReference>
<dbReference type="SUPFAM" id="SSF69118">
    <property type="entry name" value="AhpD-like"/>
    <property type="match status" value="1"/>
</dbReference>
<proteinExistence type="predicted"/>
<dbReference type="AlphaFoldDB" id="A0A0J1BM84"/>